<dbReference type="AlphaFoldDB" id="A0A8H6L0U9"/>
<comment type="caution">
    <text evidence="2">The sequence shown here is derived from an EMBL/GenBank/DDBJ whole genome shotgun (WGS) entry which is preliminary data.</text>
</comment>
<gene>
    <name evidence="2" type="ORF">HO173_010501</name>
</gene>
<evidence type="ECO:0000313" key="2">
    <source>
        <dbReference type="EMBL" id="KAF6231358.1"/>
    </source>
</evidence>
<dbReference type="Proteomes" id="UP000578531">
    <property type="component" value="Unassembled WGS sequence"/>
</dbReference>
<feature type="region of interest" description="Disordered" evidence="1">
    <location>
        <begin position="65"/>
        <end position="84"/>
    </location>
</feature>
<accession>A0A8H6L0U9</accession>
<dbReference type="EMBL" id="JACCJC010000058">
    <property type="protein sequence ID" value="KAF6231358.1"/>
    <property type="molecule type" value="Genomic_DNA"/>
</dbReference>
<proteinExistence type="predicted"/>
<dbReference type="RefSeq" id="XP_037160791.1">
    <property type="nucleotide sequence ID" value="XM_037312386.1"/>
</dbReference>
<dbReference type="GeneID" id="59292147"/>
<evidence type="ECO:0000256" key="1">
    <source>
        <dbReference type="SAM" id="MobiDB-lite"/>
    </source>
</evidence>
<sequence>MLDFVVLIEDALERSAPFIARYARESELGERTHSPREPLLKASLIQAVILLHLLEHELEAGRFCEDSPEVSGASRDSRQTLCAN</sequence>
<keyword evidence="3" id="KW-1185">Reference proteome</keyword>
<reference evidence="2 3" key="1">
    <citation type="journal article" date="2020" name="Genomics">
        <title>Complete, high-quality genomes from long-read metagenomic sequencing of two wolf lichen thalli reveals enigmatic genome architecture.</title>
        <authorList>
            <person name="McKenzie S.K."/>
            <person name="Walston R.F."/>
            <person name="Allen J.L."/>
        </authorList>
    </citation>
    <scope>NUCLEOTIDE SEQUENCE [LARGE SCALE GENOMIC DNA]</scope>
    <source>
        <strain evidence="2">WasteWater2</strain>
    </source>
</reference>
<organism evidence="2 3">
    <name type="scientific">Letharia columbiana</name>
    <dbReference type="NCBI Taxonomy" id="112416"/>
    <lineage>
        <taxon>Eukaryota</taxon>
        <taxon>Fungi</taxon>
        <taxon>Dikarya</taxon>
        <taxon>Ascomycota</taxon>
        <taxon>Pezizomycotina</taxon>
        <taxon>Lecanoromycetes</taxon>
        <taxon>OSLEUM clade</taxon>
        <taxon>Lecanoromycetidae</taxon>
        <taxon>Lecanorales</taxon>
        <taxon>Lecanorineae</taxon>
        <taxon>Parmeliaceae</taxon>
        <taxon>Letharia</taxon>
    </lineage>
</organism>
<protein>
    <submittedName>
        <fullName evidence="2">Uncharacterized protein</fullName>
    </submittedName>
</protein>
<evidence type="ECO:0000313" key="3">
    <source>
        <dbReference type="Proteomes" id="UP000578531"/>
    </source>
</evidence>
<name>A0A8H6L0U9_9LECA</name>